<accession>A0ABR3YM26</accession>
<dbReference type="SUPFAM" id="SSF47762">
    <property type="entry name" value="PAH2 domain"/>
    <property type="match status" value="1"/>
</dbReference>
<dbReference type="PROSITE" id="PS51477">
    <property type="entry name" value="PAH"/>
    <property type="match status" value="1"/>
</dbReference>
<evidence type="ECO:0000313" key="7">
    <source>
        <dbReference type="Proteomes" id="UP001583186"/>
    </source>
</evidence>
<keyword evidence="2" id="KW-0678">Repressor</keyword>
<evidence type="ECO:0000256" key="3">
    <source>
        <dbReference type="ARBA" id="ARBA00023242"/>
    </source>
</evidence>
<feature type="region of interest" description="Disordered" evidence="5">
    <location>
        <begin position="1"/>
        <end position="23"/>
    </location>
</feature>
<evidence type="ECO:0000256" key="5">
    <source>
        <dbReference type="SAM" id="MobiDB-lite"/>
    </source>
</evidence>
<dbReference type="PANTHER" id="PTHR12346">
    <property type="entry name" value="SIN3B-RELATED"/>
    <property type="match status" value="1"/>
</dbReference>
<feature type="region of interest" description="Disordered" evidence="5">
    <location>
        <begin position="99"/>
        <end position="134"/>
    </location>
</feature>
<evidence type="ECO:0000256" key="1">
    <source>
        <dbReference type="ARBA" id="ARBA00004123"/>
    </source>
</evidence>
<keyword evidence="3 4" id="KW-0539">Nucleus</keyword>
<dbReference type="Gene3D" id="1.20.1160.11">
    <property type="entry name" value="Paired amphipathic helix"/>
    <property type="match status" value="1"/>
</dbReference>
<keyword evidence="7" id="KW-1185">Reference proteome</keyword>
<comment type="caution">
    <text evidence="6">The sequence shown here is derived from an EMBL/GenBank/DDBJ whole genome shotgun (WGS) entry which is preliminary data.</text>
</comment>
<evidence type="ECO:0000256" key="2">
    <source>
        <dbReference type="ARBA" id="ARBA00022491"/>
    </source>
</evidence>
<sequence>MRGSRAAVEKEAGDARKKDEKKPELNDALSYVDQVKARLHDKPELYNKFLDILGDYQKKKRNMPDTMRRISSIFAGYPDLINGFDAFMPTGYGVRHESENKLDTVRITTPDGGTTVHGKKPGHDSGRSPNRGKR</sequence>
<protein>
    <submittedName>
        <fullName evidence="6">Uncharacterized protein</fullName>
    </submittedName>
</protein>
<gene>
    <name evidence="6" type="ORF">Sste5346_009250</name>
</gene>
<dbReference type="Proteomes" id="UP001583186">
    <property type="component" value="Unassembled WGS sequence"/>
</dbReference>
<dbReference type="PANTHER" id="PTHR12346:SF0">
    <property type="entry name" value="SIN3A, ISOFORM G"/>
    <property type="match status" value="1"/>
</dbReference>
<reference evidence="6 7" key="1">
    <citation type="journal article" date="2024" name="IMA Fungus">
        <title>IMA Genome - F19 : A genome assembly and annotation guide to empower mycologists, including annotated draft genome sequences of Ceratocystis pirilliformis, Diaporthe australafricana, Fusarium ophioides, Paecilomyces lecythidis, and Sporothrix stenoceras.</title>
        <authorList>
            <person name="Aylward J."/>
            <person name="Wilson A.M."/>
            <person name="Visagie C.M."/>
            <person name="Spraker J."/>
            <person name="Barnes I."/>
            <person name="Buitendag C."/>
            <person name="Ceriani C."/>
            <person name="Del Mar Angel L."/>
            <person name="du Plessis D."/>
            <person name="Fuchs T."/>
            <person name="Gasser K."/>
            <person name="Kramer D."/>
            <person name="Li W."/>
            <person name="Munsamy K."/>
            <person name="Piso A."/>
            <person name="Price J.L."/>
            <person name="Sonnekus B."/>
            <person name="Thomas C."/>
            <person name="van der Nest A."/>
            <person name="van Dijk A."/>
            <person name="van Heerden A."/>
            <person name="van Vuuren N."/>
            <person name="Yilmaz N."/>
            <person name="Duong T.A."/>
            <person name="van der Merwe N.A."/>
            <person name="Wingfield M.J."/>
            <person name="Wingfield B.D."/>
        </authorList>
    </citation>
    <scope>NUCLEOTIDE SEQUENCE [LARGE SCALE GENOMIC DNA]</scope>
    <source>
        <strain evidence="6 7">CMW 5346</strain>
    </source>
</reference>
<feature type="compositionally biased region" description="Basic and acidic residues" evidence="5">
    <location>
        <begin position="7"/>
        <end position="23"/>
    </location>
</feature>
<comment type="subcellular location">
    <subcellularLocation>
        <location evidence="1 4">Nucleus</location>
    </subcellularLocation>
</comment>
<evidence type="ECO:0000313" key="6">
    <source>
        <dbReference type="EMBL" id="KAL1888866.1"/>
    </source>
</evidence>
<name>A0ABR3YM26_9PEZI</name>
<dbReference type="InterPro" id="IPR039774">
    <property type="entry name" value="Sin3-like"/>
</dbReference>
<proteinExistence type="predicted"/>
<dbReference type="InterPro" id="IPR003822">
    <property type="entry name" value="PAH"/>
</dbReference>
<evidence type="ECO:0000256" key="4">
    <source>
        <dbReference type="PROSITE-ProRule" id="PRU00810"/>
    </source>
</evidence>
<dbReference type="Pfam" id="PF02671">
    <property type="entry name" value="PAH"/>
    <property type="match status" value="1"/>
</dbReference>
<organism evidence="6 7">
    <name type="scientific">Sporothrix stenoceras</name>
    <dbReference type="NCBI Taxonomy" id="5173"/>
    <lineage>
        <taxon>Eukaryota</taxon>
        <taxon>Fungi</taxon>
        <taxon>Dikarya</taxon>
        <taxon>Ascomycota</taxon>
        <taxon>Pezizomycotina</taxon>
        <taxon>Sordariomycetes</taxon>
        <taxon>Sordariomycetidae</taxon>
        <taxon>Ophiostomatales</taxon>
        <taxon>Ophiostomataceae</taxon>
        <taxon>Sporothrix</taxon>
    </lineage>
</organism>
<dbReference type="InterPro" id="IPR036600">
    <property type="entry name" value="PAH_sf"/>
</dbReference>
<dbReference type="EMBL" id="JAWCUI010000083">
    <property type="protein sequence ID" value="KAL1888866.1"/>
    <property type="molecule type" value="Genomic_DNA"/>
</dbReference>